<keyword evidence="1" id="KW-0732">Signal</keyword>
<dbReference type="AlphaFoldDB" id="A0A2X3J1Q7"/>
<dbReference type="GO" id="GO:0004252">
    <property type="term" value="F:serine-type endopeptidase activity"/>
    <property type="evidence" value="ECO:0007669"/>
    <property type="project" value="UniProtKB-EC"/>
</dbReference>
<sequence>MEKLWKATPLFIACSLYASCAVADMPQPPATEKIPHQLIEHGDIRVDNYFWLRDDSRSDAKSTASPGR</sequence>
<organism evidence="2 3">
    <name type="scientific">Cedecea neteri</name>
    <dbReference type="NCBI Taxonomy" id="158822"/>
    <lineage>
        <taxon>Bacteria</taxon>
        <taxon>Pseudomonadati</taxon>
        <taxon>Pseudomonadota</taxon>
        <taxon>Gammaproteobacteria</taxon>
        <taxon>Enterobacterales</taxon>
        <taxon>Enterobacteriaceae</taxon>
        <taxon>Cedecea</taxon>
    </lineage>
</organism>
<protein>
    <submittedName>
        <fullName evidence="2">Protease 2</fullName>
        <ecNumber evidence="2">3.4.21.83</ecNumber>
    </submittedName>
</protein>
<proteinExistence type="predicted"/>
<evidence type="ECO:0000313" key="2">
    <source>
        <dbReference type="EMBL" id="SQC93486.1"/>
    </source>
</evidence>
<feature type="signal peptide" evidence="1">
    <location>
        <begin position="1"/>
        <end position="23"/>
    </location>
</feature>
<evidence type="ECO:0000256" key="1">
    <source>
        <dbReference type="SAM" id="SignalP"/>
    </source>
</evidence>
<reference evidence="2 3" key="1">
    <citation type="submission" date="2018-06" db="EMBL/GenBank/DDBJ databases">
        <authorList>
            <consortium name="Pathogen Informatics"/>
            <person name="Doyle S."/>
        </authorList>
    </citation>
    <scope>NUCLEOTIDE SEQUENCE [LARGE SCALE GENOMIC DNA]</scope>
    <source>
        <strain evidence="2 3">NCTC12120</strain>
    </source>
</reference>
<dbReference type="EMBL" id="UAVU01000010">
    <property type="protein sequence ID" value="SQC93486.1"/>
    <property type="molecule type" value="Genomic_DNA"/>
</dbReference>
<evidence type="ECO:0000313" key="3">
    <source>
        <dbReference type="Proteomes" id="UP000251197"/>
    </source>
</evidence>
<dbReference type="InterPro" id="IPR029058">
    <property type="entry name" value="AB_hydrolase_fold"/>
</dbReference>
<accession>A0A2X3J1Q7</accession>
<dbReference type="Proteomes" id="UP000251197">
    <property type="component" value="Unassembled WGS sequence"/>
</dbReference>
<dbReference type="EC" id="3.4.21.83" evidence="2"/>
<dbReference type="Gene3D" id="3.40.50.1820">
    <property type="entry name" value="alpha/beta hydrolase"/>
    <property type="match status" value="1"/>
</dbReference>
<gene>
    <name evidence="2" type="primary">ptrB_6</name>
    <name evidence="2" type="ORF">NCTC12120_06600</name>
</gene>
<name>A0A2X3J1Q7_9ENTR</name>
<dbReference type="SUPFAM" id="SSF50993">
    <property type="entry name" value="Peptidase/esterase 'gauge' domain"/>
    <property type="match status" value="1"/>
</dbReference>
<dbReference type="GO" id="GO:0006508">
    <property type="term" value="P:proteolysis"/>
    <property type="evidence" value="ECO:0007669"/>
    <property type="project" value="UniProtKB-KW"/>
</dbReference>
<feature type="chain" id="PRO_5015975901" evidence="1">
    <location>
        <begin position="24"/>
        <end position="68"/>
    </location>
</feature>
<keyword evidence="2" id="KW-0378">Hydrolase</keyword>
<keyword evidence="2" id="KW-0645">Protease</keyword>